<name>A0A6G7LQN8_9GAMM</name>
<evidence type="ECO:0000313" key="2">
    <source>
        <dbReference type="Proteomes" id="UP000502117"/>
    </source>
</evidence>
<dbReference type="Proteomes" id="UP000502117">
    <property type="component" value="Chromosome"/>
</dbReference>
<evidence type="ECO:0000313" key="1">
    <source>
        <dbReference type="EMBL" id="QIJ04123.1"/>
    </source>
</evidence>
<organism evidence="1 2">
    <name type="scientific">Shewanella chilikensis</name>
    <dbReference type="NCBI Taxonomy" id="558541"/>
    <lineage>
        <taxon>Bacteria</taxon>
        <taxon>Pseudomonadati</taxon>
        <taxon>Pseudomonadota</taxon>
        <taxon>Gammaproteobacteria</taxon>
        <taxon>Alteromonadales</taxon>
        <taxon>Shewanellaceae</taxon>
        <taxon>Shewanella</taxon>
    </lineage>
</organism>
<reference evidence="1 2" key="1">
    <citation type="submission" date="2019-11" db="EMBL/GenBank/DDBJ databases">
        <title>Complete Genome Sequence of Shewanella chilikensis Strain DC57, Isolated from Corroded Seal Rings at a floating production facility in Australia.</title>
        <authorList>
            <person name="Salgar-Chaparro S.J."/>
            <person name="Castillo-Villamizar G.A."/>
            <person name="Poehlein A."/>
            <person name="Daniel R."/>
            <person name="Machuca L."/>
        </authorList>
    </citation>
    <scope>NUCLEOTIDE SEQUENCE [LARGE SCALE GENOMIC DNA]</scope>
    <source>
        <strain evidence="1 2">DC57</strain>
    </source>
</reference>
<gene>
    <name evidence="1" type="ORF">GII14_08080</name>
</gene>
<dbReference type="EMBL" id="CP045857">
    <property type="protein sequence ID" value="QIJ04123.1"/>
    <property type="molecule type" value="Genomic_DNA"/>
</dbReference>
<proteinExistence type="predicted"/>
<sequence>MKINEKGGDIRITLTQNKSGELKLNFYNKSEDRLPFDSLGLKSEQSQLAAYLKLKNDYLNTYDSRYIIQPSGQVELDLDVQQPTEDIDVIDVSVNNDKYAMPETVETKDELERNCVTSSKIQPRLPQQQSNNLSKNVTNNCDELAKQDEYGFGDD</sequence>
<accession>A0A6G7LQN8</accession>
<dbReference type="RefSeq" id="WP_165564829.1">
    <property type="nucleotide sequence ID" value="NZ_CP045857.1"/>
</dbReference>
<dbReference type="KEGG" id="schk:GII14_08080"/>
<protein>
    <submittedName>
        <fullName evidence="1">Uncharacterized protein</fullName>
    </submittedName>
</protein>
<dbReference type="AlphaFoldDB" id="A0A6G7LQN8"/>